<feature type="compositionally biased region" description="Low complexity" evidence="1">
    <location>
        <begin position="31"/>
        <end position="41"/>
    </location>
</feature>
<feature type="non-terminal residue" evidence="2">
    <location>
        <position position="1"/>
    </location>
</feature>
<organism evidence="2 3">
    <name type="scientific">Rotaria sordida</name>
    <dbReference type="NCBI Taxonomy" id="392033"/>
    <lineage>
        <taxon>Eukaryota</taxon>
        <taxon>Metazoa</taxon>
        <taxon>Spiralia</taxon>
        <taxon>Gnathifera</taxon>
        <taxon>Rotifera</taxon>
        <taxon>Eurotatoria</taxon>
        <taxon>Bdelloidea</taxon>
        <taxon>Philodinida</taxon>
        <taxon>Philodinidae</taxon>
        <taxon>Rotaria</taxon>
    </lineage>
</organism>
<sequence length="70" mass="7891">RSTKEKEDSFTLNSRLTTAAFDYEYYSGEVSDQSSDSTDYCSSDDVDEVSDRTSSSSENEQPVDCSYFLL</sequence>
<comment type="caution">
    <text evidence="2">The sequence shown here is derived from an EMBL/GenBank/DDBJ whole genome shotgun (WGS) entry which is preliminary data.</text>
</comment>
<dbReference type="EMBL" id="CAJOBE010044296">
    <property type="protein sequence ID" value="CAF4336887.1"/>
    <property type="molecule type" value="Genomic_DNA"/>
</dbReference>
<name>A0A820KG72_9BILA</name>
<evidence type="ECO:0000313" key="2">
    <source>
        <dbReference type="EMBL" id="CAF4336887.1"/>
    </source>
</evidence>
<feature type="region of interest" description="Disordered" evidence="1">
    <location>
        <begin position="29"/>
        <end position="65"/>
    </location>
</feature>
<gene>
    <name evidence="2" type="ORF">FNK824_LOCUS41878</name>
</gene>
<protein>
    <submittedName>
        <fullName evidence="2">Uncharacterized protein</fullName>
    </submittedName>
</protein>
<evidence type="ECO:0000256" key="1">
    <source>
        <dbReference type="SAM" id="MobiDB-lite"/>
    </source>
</evidence>
<reference evidence="2" key="1">
    <citation type="submission" date="2021-02" db="EMBL/GenBank/DDBJ databases">
        <authorList>
            <person name="Nowell W R."/>
        </authorList>
    </citation>
    <scope>NUCLEOTIDE SEQUENCE</scope>
</reference>
<dbReference type="AlphaFoldDB" id="A0A820KG72"/>
<evidence type="ECO:0000313" key="3">
    <source>
        <dbReference type="Proteomes" id="UP000663874"/>
    </source>
</evidence>
<accession>A0A820KG72</accession>
<dbReference type="Proteomes" id="UP000663874">
    <property type="component" value="Unassembled WGS sequence"/>
</dbReference>
<proteinExistence type="predicted"/>